<accession>A0A6P4AEU7</accession>
<protein>
    <submittedName>
        <fullName evidence="4">Protein SRC2</fullName>
    </submittedName>
</protein>
<feature type="compositionally biased region" description="Polar residues" evidence="1">
    <location>
        <begin position="57"/>
        <end position="66"/>
    </location>
</feature>
<dbReference type="InParanoid" id="A0A6P4AEU7"/>
<dbReference type="PANTHER" id="PTHR32246:SF169">
    <property type="entry name" value="PROTEIN SRC2-LIKE"/>
    <property type="match status" value="1"/>
</dbReference>
<dbReference type="KEGG" id="zju:107427962"/>
<organism evidence="3 4">
    <name type="scientific">Ziziphus jujuba</name>
    <name type="common">Chinese jujube</name>
    <name type="synonym">Ziziphus sativa</name>
    <dbReference type="NCBI Taxonomy" id="326968"/>
    <lineage>
        <taxon>Eukaryota</taxon>
        <taxon>Viridiplantae</taxon>
        <taxon>Streptophyta</taxon>
        <taxon>Embryophyta</taxon>
        <taxon>Tracheophyta</taxon>
        <taxon>Spermatophyta</taxon>
        <taxon>Magnoliopsida</taxon>
        <taxon>eudicotyledons</taxon>
        <taxon>Gunneridae</taxon>
        <taxon>Pentapetalae</taxon>
        <taxon>rosids</taxon>
        <taxon>fabids</taxon>
        <taxon>Rosales</taxon>
        <taxon>Rhamnaceae</taxon>
        <taxon>Paliureae</taxon>
        <taxon>Ziziphus</taxon>
    </lineage>
</organism>
<dbReference type="GO" id="GO:0006952">
    <property type="term" value="P:defense response"/>
    <property type="evidence" value="ECO:0007669"/>
    <property type="project" value="InterPro"/>
</dbReference>
<proteinExistence type="predicted"/>
<feature type="region of interest" description="Disordered" evidence="1">
    <location>
        <begin position="243"/>
        <end position="270"/>
    </location>
</feature>
<dbReference type="Gene3D" id="2.60.40.150">
    <property type="entry name" value="C2 domain"/>
    <property type="match status" value="1"/>
</dbReference>
<sequence>MESSSSSCCCIEMKVISCKDLKAFNFFQKLSVYAVVCIASDDPSKKMVQQKKEDQVQRTPTDTQGDGNPEWNHQLRFDLKLNSDEDHLFLHFNLRHAGIVFGLGGDRTIGEVRIPLKDLLEDASSNGVVRFVSYQVRTSDGKPNGVLNLSYKLIGCGFGIGNQNPNPNPNYAAGSTISGFPSSNSNRIQYPTVEVEPVSIPLPLMTMDQKPQPQPQECYWPIQPQPQPIHFWSHSSYPLFHGHDPHDDDETYYHSPPPPPLPPPHHHHHHHYMTATPESFVYGEREGIGTAGLKDGDGIQGNAYLWN</sequence>
<dbReference type="Proteomes" id="UP001652623">
    <property type="component" value="Chromosome 9"/>
</dbReference>
<dbReference type="InterPro" id="IPR035892">
    <property type="entry name" value="C2_domain_sf"/>
</dbReference>
<name>A0A6P4AEU7_ZIZJJ</name>
<evidence type="ECO:0000313" key="3">
    <source>
        <dbReference type="Proteomes" id="UP001652623"/>
    </source>
</evidence>
<keyword evidence="3" id="KW-1185">Reference proteome</keyword>
<gene>
    <name evidence="4" type="primary">LOC107427962</name>
</gene>
<dbReference type="CDD" id="cd04051">
    <property type="entry name" value="C2_SRC2_like"/>
    <property type="match status" value="1"/>
</dbReference>
<dbReference type="Pfam" id="PF00168">
    <property type="entry name" value="C2"/>
    <property type="match status" value="1"/>
</dbReference>
<dbReference type="GeneID" id="107427962"/>
<evidence type="ECO:0000313" key="4">
    <source>
        <dbReference type="RefSeq" id="XP_015893859.2"/>
    </source>
</evidence>
<dbReference type="PROSITE" id="PS50004">
    <property type="entry name" value="C2"/>
    <property type="match status" value="1"/>
</dbReference>
<dbReference type="SUPFAM" id="SSF49562">
    <property type="entry name" value="C2 domain (Calcium/lipid-binding domain, CaLB)"/>
    <property type="match status" value="1"/>
</dbReference>
<dbReference type="InterPro" id="IPR000008">
    <property type="entry name" value="C2_dom"/>
</dbReference>
<dbReference type="AlphaFoldDB" id="A0A6P4AEU7"/>
<dbReference type="InterPro" id="IPR044750">
    <property type="entry name" value="C2_SRC2/BAP"/>
</dbReference>
<dbReference type="SMART" id="SM00239">
    <property type="entry name" value="C2"/>
    <property type="match status" value="1"/>
</dbReference>
<feature type="domain" description="C2" evidence="2">
    <location>
        <begin position="1"/>
        <end position="129"/>
    </location>
</feature>
<dbReference type="RefSeq" id="XP_015893859.2">
    <property type="nucleotide sequence ID" value="XM_016038373.4"/>
</dbReference>
<feature type="region of interest" description="Disordered" evidence="1">
    <location>
        <begin position="48"/>
        <end position="71"/>
    </location>
</feature>
<evidence type="ECO:0000259" key="2">
    <source>
        <dbReference type="PROSITE" id="PS50004"/>
    </source>
</evidence>
<dbReference type="PANTHER" id="PTHR32246">
    <property type="entry name" value="INGRESSION PROTEIN FIC1"/>
    <property type="match status" value="1"/>
</dbReference>
<reference evidence="4" key="1">
    <citation type="submission" date="2025-08" db="UniProtKB">
        <authorList>
            <consortium name="RefSeq"/>
        </authorList>
    </citation>
    <scope>IDENTIFICATION</scope>
    <source>
        <tissue evidence="4">Seedling</tissue>
    </source>
</reference>
<evidence type="ECO:0000256" key="1">
    <source>
        <dbReference type="SAM" id="MobiDB-lite"/>
    </source>
</evidence>